<dbReference type="EMBL" id="MN794000">
    <property type="protein sequence ID" value="QGZ00763.1"/>
    <property type="molecule type" value="Genomic_DNA"/>
</dbReference>
<organism evidence="1 2">
    <name type="scientific">Klebsiella phage VLC1</name>
    <dbReference type="NCBI Taxonomy" id="2686204"/>
    <lineage>
        <taxon>Viruses</taxon>
        <taxon>Duplodnaviria</taxon>
        <taxon>Heunggongvirae</taxon>
        <taxon>Uroviricota</taxon>
        <taxon>Caudoviricetes</taxon>
        <taxon>Autographivirales</taxon>
        <taxon>Autoscriptoviridae</taxon>
        <taxon>Slopekvirinae</taxon>
        <taxon>Drulisvirus</taxon>
        <taxon>Drulisvirus VLC1</taxon>
    </lineage>
</organism>
<sequence length="107" mass="10246">MAFAEATLAQRQAVRNAAVALDKATTLAHDTGPLDTLGPDVDAAGAVAVAALSAAGASDGGTVVVVGNGAEVTVPITFTTAREAGATATVAAAITVEDGAITAISIE</sequence>
<evidence type="ECO:0000313" key="1">
    <source>
        <dbReference type="EMBL" id="QGZ00763.1"/>
    </source>
</evidence>
<proteinExistence type="predicted"/>
<accession>A0A6B9I7U8</accession>
<evidence type="ECO:0000313" key="2">
    <source>
        <dbReference type="Proteomes" id="UP000434522"/>
    </source>
</evidence>
<protein>
    <submittedName>
        <fullName evidence="1">Uncharacterized protein</fullName>
    </submittedName>
</protein>
<keyword evidence="2" id="KW-1185">Reference proteome</keyword>
<reference evidence="1 2" key="1">
    <citation type="submission" date="2019-12" db="EMBL/GenBank/DDBJ databases">
        <title>Isolation of novel and strongly lytic Klebsiella pneumoniae phages in Valencia (Spain).</title>
        <authorList>
            <person name="Domingo-Calap P."/>
            <person name="Beamud B."/>
            <person name="Vienne J."/>
            <person name="Gonzalez-Candelas F."/>
            <person name="Sanjuan R."/>
        </authorList>
    </citation>
    <scope>NUCLEOTIDE SEQUENCE [LARGE SCALE GENOMIC DNA]</scope>
</reference>
<name>A0A6B9I7U8_9CAUD</name>
<dbReference type="Proteomes" id="UP000434522">
    <property type="component" value="Segment"/>
</dbReference>